<evidence type="ECO:0000259" key="2">
    <source>
        <dbReference type="Pfam" id="PF13340"/>
    </source>
</evidence>
<accession>A0A5C1A7V1</accession>
<evidence type="ECO:0000313" key="4">
    <source>
        <dbReference type="Proteomes" id="UP000324974"/>
    </source>
</evidence>
<evidence type="ECO:0000256" key="1">
    <source>
        <dbReference type="SAM" id="MobiDB-lite"/>
    </source>
</evidence>
<dbReference type="KEGG" id="lrs:PX52LOC_00929"/>
<proteinExistence type="predicted"/>
<feature type="domain" description="Insertion element IS402-like" evidence="2">
    <location>
        <begin position="12"/>
        <end position="82"/>
    </location>
</feature>
<evidence type="ECO:0000313" key="3">
    <source>
        <dbReference type="EMBL" id="QEL14066.1"/>
    </source>
</evidence>
<sequence>MRLQSIARRRPDEVWAAFEPVLPPVVWKGEGRPPASNHACLHGLLYVLVTGIGWEYVPPRFPSGKTIRRRREVWLTADAFREAWRRSAERYEALRGVNGDQILIDGSKKPSKKGAPPPAAAPSIVASAGPPSPSPPTGTGSSSGPS</sequence>
<dbReference type="RefSeq" id="WP_168218799.1">
    <property type="nucleotide sequence ID" value="NZ_CP042425.1"/>
</dbReference>
<protein>
    <submittedName>
        <fullName evidence="3">Transposase</fullName>
    </submittedName>
</protein>
<dbReference type="InterPro" id="IPR025161">
    <property type="entry name" value="IS402-like_dom"/>
</dbReference>
<feature type="compositionally biased region" description="Low complexity" evidence="1">
    <location>
        <begin position="137"/>
        <end position="146"/>
    </location>
</feature>
<dbReference type="EMBL" id="CP042425">
    <property type="protein sequence ID" value="QEL14066.1"/>
    <property type="molecule type" value="Genomic_DNA"/>
</dbReference>
<organism evidence="3 4">
    <name type="scientific">Limnoglobus roseus</name>
    <dbReference type="NCBI Taxonomy" id="2598579"/>
    <lineage>
        <taxon>Bacteria</taxon>
        <taxon>Pseudomonadati</taxon>
        <taxon>Planctomycetota</taxon>
        <taxon>Planctomycetia</taxon>
        <taxon>Gemmatales</taxon>
        <taxon>Gemmataceae</taxon>
        <taxon>Limnoglobus</taxon>
    </lineage>
</organism>
<gene>
    <name evidence="3" type="ORF">PX52LOC_00929</name>
</gene>
<keyword evidence="4" id="KW-1185">Reference proteome</keyword>
<feature type="region of interest" description="Disordered" evidence="1">
    <location>
        <begin position="102"/>
        <end position="146"/>
    </location>
</feature>
<name>A0A5C1A7V1_9BACT</name>
<reference evidence="4" key="1">
    <citation type="submission" date="2019-08" db="EMBL/GenBank/DDBJ databases">
        <title>Limnoglobus roseus gen. nov., sp. nov., a novel freshwater planctomycete with a giant genome from the family Gemmataceae.</title>
        <authorList>
            <person name="Kulichevskaya I.S."/>
            <person name="Naumoff D.G."/>
            <person name="Miroshnikov K."/>
            <person name="Ivanova A."/>
            <person name="Philippov D.A."/>
            <person name="Hakobyan A."/>
            <person name="Rijpstra I.C."/>
            <person name="Sinninghe Damste J.S."/>
            <person name="Liesack W."/>
            <person name="Dedysh S.N."/>
        </authorList>
    </citation>
    <scope>NUCLEOTIDE SEQUENCE [LARGE SCALE GENOMIC DNA]</scope>
    <source>
        <strain evidence="4">PX52</strain>
    </source>
</reference>
<dbReference type="Proteomes" id="UP000324974">
    <property type="component" value="Chromosome"/>
</dbReference>
<dbReference type="Pfam" id="PF13340">
    <property type="entry name" value="DUF4096"/>
    <property type="match status" value="1"/>
</dbReference>
<dbReference type="AlphaFoldDB" id="A0A5C1A7V1"/>